<name>A0ABN3D9R7_9ACTN</name>
<comment type="caution">
    <text evidence="9">The sequence shown here is derived from an EMBL/GenBank/DDBJ whole genome shotgun (WGS) entry which is preliminary data.</text>
</comment>
<dbReference type="Pfam" id="PF13462">
    <property type="entry name" value="Thioredoxin_4"/>
    <property type="match status" value="1"/>
</dbReference>
<keyword evidence="5" id="KW-0676">Redox-active center</keyword>
<evidence type="ECO:0000256" key="1">
    <source>
        <dbReference type="ARBA" id="ARBA00005791"/>
    </source>
</evidence>
<organism evidence="9 10">
    <name type="scientific">Kitasatospora cystarginea</name>
    <dbReference type="NCBI Taxonomy" id="58350"/>
    <lineage>
        <taxon>Bacteria</taxon>
        <taxon>Bacillati</taxon>
        <taxon>Actinomycetota</taxon>
        <taxon>Actinomycetes</taxon>
        <taxon>Kitasatosporales</taxon>
        <taxon>Streptomycetaceae</taxon>
        <taxon>Kitasatospora</taxon>
    </lineage>
</organism>
<keyword evidence="4" id="KW-1015">Disulfide bond</keyword>
<feature type="compositionally biased region" description="Basic and acidic residues" evidence="6">
    <location>
        <begin position="1"/>
        <end position="27"/>
    </location>
</feature>
<dbReference type="SUPFAM" id="SSF52833">
    <property type="entry name" value="Thioredoxin-like"/>
    <property type="match status" value="1"/>
</dbReference>
<evidence type="ECO:0000256" key="2">
    <source>
        <dbReference type="ARBA" id="ARBA00022729"/>
    </source>
</evidence>
<dbReference type="RefSeq" id="WP_344634030.1">
    <property type="nucleotide sequence ID" value="NZ_BAAATR010000001.1"/>
</dbReference>
<evidence type="ECO:0000256" key="4">
    <source>
        <dbReference type="ARBA" id="ARBA00023157"/>
    </source>
</evidence>
<keyword evidence="7" id="KW-0812">Transmembrane</keyword>
<keyword evidence="2" id="KW-0732">Signal</keyword>
<evidence type="ECO:0000256" key="7">
    <source>
        <dbReference type="SAM" id="Phobius"/>
    </source>
</evidence>
<dbReference type="CDD" id="cd02972">
    <property type="entry name" value="DsbA_family"/>
    <property type="match status" value="1"/>
</dbReference>
<gene>
    <name evidence="9" type="ORF">GCM10010430_00070</name>
</gene>
<evidence type="ECO:0000313" key="10">
    <source>
        <dbReference type="Proteomes" id="UP001500305"/>
    </source>
</evidence>
<reference evidence="9 10" key="1">
    <citation type="journal article" date="2019" name="Int. J. Syst. Evol. Microbiol.">
        <title>The Global Catalogue of Microorganisms (GCM) 10K type strain sequencing project: providing services to taxonomists for standard genome sequencing and annotation.</title>
        <authorList>
            <consortium name="The Broad Institute Genomics Platform"/>
            <consortium name="The Broad Institute Genome Sequencing Center for Infectious Disease"/>
            <person name="Wu L."/>
            <person name="Ma J."/>
        </authorList>
    </citation>
    <scope>NUCLEOTIDE SEQUENCE [LARGE SCALE GENOMIC DNA]</scope>
    <source>
        <strain evidence="9 10">JCM 7356</strain>
    </source>
</reference>
<sequence length="285" mass="30202">MSEKNREGKRSARERMLEERAADEARAKRNKKLGVGGVVAAVAAVAVVAGVVVQNQRSKPETPAAAPLGAIGDKKLMIPSGAANAPSVLTVYEDPRCPACGAFERSFAPTIDRLEDQGKLYVNYHIVSFIDRSLGGKGSKNGANALACAQDAGHFRDLHDVFYRNQPAETSDSFANKATLIKLSKQVNGLDTPAFESCVNDNKYGGWVSAVQQDFDKSSYKSTPTVLLNGTPVYPKNGDEPITAENLVKWVDAANQGKPLGTTGSGNESPAPTTTASEPNTPPSP</sequence>
<evidence type="ECO:0000313" key="9">
    <source>
        <dbReference type="EMBL" id="GAA2225367.1"/>
    </source>
</evidence>
<feature type="region of interest" description="Disordered" evidence="6">
    <location>
        <begin position="1"/>
        <end position="28"/>
    </location>
</feature>
<dbReference type="Gene3D" id="3.40.30.10">
    <property type="entry name" value="Glutaredoxin"/>
    <property type="match status" value="1"/>
</dbReference>
<evidence type="ECO:0000259" key="8">
    <source>
        <dbReference type="Pfam" id="PF13462"/>
    </source>
</evidence>
<keyword evidence="7" id="KW-1133">Transmembrane helix</keyword>
<proteinExistence type="inferred from homology"/>
<protein>
    <submittedName>
        <fullName evidence="9">Thioredoxin domain-containing protein</fullName>
    </submittedName>
</protein>
<feature type="transmembrane region" description="Helical" evidence="7">
    <location>
        <begin position="33"/>
        <end position="53"/>
    </location>
</feature>
<keyword evidence="10" id="KW-1185">Reference proteome</keyword>
<dbReference type="InterPro" id="IPR012336">
    <property type="entry name" value="Thioredoxin-like_fold"/>
</dbReference>
<dbReference type="InterPro" id="IPR036249">
    <property type="entry name" value="Thioredoxin-like_sf"/>
</dbReference>
<accession>A0ABN3D9R7</accession>
<evidence type="ECO:0000256" key="3">
    <source>
        <dbReference type="ARBA" id="ARBA00023002"/>
    </source>
</evidence>
<dbReference type="Proteomes" id="UP001500305">
    <property type="component" value="Unassembled WGS sequence"/>
</dbReference>
<evidence type="ECO:0000256" key="5">
    <source>
        <dbReference type="ARBA" id="ARBA00023284"/>
    </source>
</evidence>
<keyword evidence="7" id="KW-0472">Membrane</keyword>
<dbReference type="PANTHER" id="PTHR13887:SF14">
    <property type="entry name" value="DISULFIDE BOND FORMATION PROTEIN D"/>
    <property type="match status" value="1"/>
</dbReference>
<feature type="region of interest" description="Disordered" evidence="6">
    <location>
        <begin position="253"/>
        <end position="285"/>
    </location>
</feature>
<dbReference type="EMBL" id="BAAATR010000001">
    <property type="protein sequence ID" value="GAA2225367.1"/>
    <property type="molecule type" value="Genomic_DNA"/>
</dbReference>
<evidence type="ECO:0000256" key="6">
    <source>
        <dbReference type="SAM" id="MobiDB-lite"/>
    </source>
</evidence>
<comment type="similarity">
    <text evidence="1">Belongs to the thioredoxin family. DsbA subfamily.</text>
</comment>
<keyword evidence="3" id="KW-0560">Oxidoreductase</keyword>
<feature type="domain" description="Thioredoxin-like fold" evidence="8">
    <location>
        <begin position="80"/>
        <end position="253"/>
    </location>
</feature>
<feature type="compositionally biased region" description="Polar residues" evidence="6">
    <location>
        <begin position="265"/>
        <end position="279"/>
    </location>
</feature>
<dbReference type="PANTHER" id="PTHR13887">
    <property type="entry name" value="GLUTATHIONE S-TRANSFERASE KAPPA"/>
    <property type="match status" value="1"/>
</dbReference>